<evidence type="ECO:0000313" key="1">
    <source>
        <dbReference type="EMBL" id="MDG0863409.1"/>
    </source>
</evidence>
<dbReference type="CDD" id="cd00448">
    <property type="entry name" value="YjgF_YER057c_UK114_family"/>
    <property type="match status" value="1"/>
</dbReference>
<name>A0A9X4LIQ9_9BURK</name>
<dbReference type="InterPro" id="IPR006175">
    <property type="entry name" value="YjgF/YER057c/UK114"/>
</dbReference>
<dbReference type="Pfam" id="PF01042">
    <property type="entry name" value="Ribonuc_L-PSP"/>
    <property type="match status" value="1"/>
</dbReference>
<keyword evidence="2" id="KW-1185">Reference proteome</keyword>
<organism evidence="1 2">
    <name type="scientific">Pelomonas aquatica</name>
    <dbReference type="NCBI Taxonomy" id="431058"/>
    <lineage>
        <taxon>Bacteria</taxon>
        <taxon>Pseudomonadati</taxon>
        <taxon>Pseudomonadota</taxon>
        <taxon>Betaproteobacteria</taxon>
        <taxon>Burkholderiales</taxon>
        <taxon>Sphaerotilaceae</taxon>
        <taxon>Roseateles</taxon>
    </lineage>
</organism>
<dbReference type="Gene3D" id="3.30.1330.40">
    <property type="entry name" value="RutC-like"/>
    <property type="match status" value="1"/>
</dbReference>
<reference evidence="1" key="1">
    <citation type="submission" date="2019-02" db="EMBL/GenBank/DDBJ databases">
        <title>Draft genome of the type strain Pelomonas aquatica CCUG 52575T.</title>
        <authorList>
            <person name="Gomila M."/>
            <person name="Lalucat J."/>
        </authorList>
    </citation>
    <scope>NUCLEOTIDE SEQUENCE</scope>
    <source>
        <strain evidence="1">CCUG 52575</strain>
    </source>
</reference>
<protein>
    <submittedName>
        <fullName evidence="1">RidA family protein</fullName>
    </submittedName>
</protein>
<sequence>MPISSVSCSARSSSNSVCFCDSVLRGQGLELQHLVRCTVTLADMADWPAFNEVYREFFGSNGLALGVRVEIECIAAAPCHTGLQSKR</sequence>
<evidence type="ECO:0000313" key="2">
    <source>
        <dbReference type="Proteomes" id="UP001152766"/>
    </source>
</evidence>
<comment type="caution">
    <text evidence="1">The sequence shown here is derived from an EMBL/GenBank/DDBJ whole genome shotgun (WGS) entry which is preliminary data.</text>
</comment>
<dbReference type="InterPro" id="IPR035959">
    <property type="entry name" value="RutC-like_sf"/>
</dbReference>
<dbReference type="SUPFAM" id="SSF55298">
    <property type="entry name" value="YjgF-like"/>
    <property type="match status" value="1"/>
</dbReference>
<dbReference type="EMBL" id="SGUG01000017">
    <property type="protein sequence ID" value="MDG0863409.1"/>
    <property type="molecule type" value="Genomic_DNA"/>
</dbReference>
<proteinExistence type="predicted"/>
<gene>
    <name evidence="1" type="ORF">EXJ73_13125</name>
</gene>
<accession>A0A9X4LIQ9</accession>
<dbReference type="Proteomes" id="UP001152766">
    <property type="component" value="Unassembled WGS sequence"/>
</dbReference>
<dbReference type="AlphaFoldDB" id="A0A9X4LIQ9"/>